<dbReference type="Gene3D" id="3.30.300.30">
    <property type="match status" value="1"/>
</dbReference>
<keyword evidence="5" id="KW-0436">Ligase</keyword>
<evidence type="ECO:0000259" key="4">
    <source>
        <dbReference type="Pfam" id="PF00501"/>
    </source>
</evidence>
<dbReference type="InterPro" id="IPR045851">
    <property type="entry name" value="AMP-bd_C_sf"/>
</dbReference>
<dbReference type="RefSeq" id="WP_379954513.1">
    <property type="nucleotide sequence ID" value="NZ_JAUYVI010000002.1"/>
</dbReference>
<dbReference type="EMBL" id="JAUYVI010000002">
    <property type="protein sequence ID" value="MDQ7247109.1"/>
    <property type="molecule type" value="Genomic_DNA"/>
</dbReference>
<gene>
    <name evidence="5" type="ORF">Q8A70_05510</name>
</gene>
<sequence>MNYDAVPSLTRLFFDQAAKLSRQPLLRAKQNGAWVPMTYGEAAARVKSLARGLIGLGIQPGDRVALISENRPEWLIADLAIMAAGGITVPHFATNTPDDHRHILTHSGARGAIVAGGTIAKRLLPAAVQASDLEFLIAIDGLELQQSPRFRMIDWKDLVEQPSIPTGPSAEAGTEVEARIARQQRTDTACIIYTSGTGGVPKGVMLTHGSILCNIKGAFELVKEVGLGGDVFLSFLPLSHAYEHTAGQFLPISLGAEIYYAESVEKLVDNMAEARPTIMTAVPRLYEAMHQKILRGLAKAPPTRKKLFDLAYRLGRKNYEHPGTLSLVEKIQNVLCEVLVRRKVRQRFGGRLKAFVSGGAALNYEIGVFFLSLGVPLLQGYGQTEASPVISANRPKRIKIDTVGPIFHGLEAKIAEDGEILVRGEAVMKGYWNDPESTAKAIQDGWLHTGDIGEFDSDKYLKITDRKKDIIVLSGGDNVSPARIEGFVILQPEIAQAMVYGDKHPHLVALVVPDAEFAADWAKANGAKNDLAELCANPGFIKAMNAAIDRVNSKMSALEKIRRIALTPDGFTIDNAMLTPSLKIRRHVIRERHGDTLKKLYERS</sequence>
<evidence type="ECO:0000313" key="5">
    <source>
        <dbReference type="EMBL" id="MDQ7247109.1"/>
    </source>
</evidence>
<dbReference type="InterPro" id="IPR042099">
    <property type="entry name" value="ANL_N_sf"/>
</dbReference>
<comment type="catalytic activity">
    <reaction evidence="3">
        <text>a long-chain fatty acid + ATP + CoA = a long-chain fatty acyl-CoA + AMP + diphosphate</text>
        <dbReference type="Rhea" id="RHEA:15421"/>
        <dbReference type="ChEBI" id="CHEBI:30616"/>
        <dbReference type="ChEBI" id="CHEBI:33019"/>
        <dbReference type="ChEBI" id="CHEBI:57287"/>
        <dbReference type="ChEBI" id="CHEBI:57560"/>
        <dbReference type="ChEBI" id="CHEBI:83139"/>
        <dbReference type="ChEBI" id="CHEBI:456215"/>
        <dbReference type="EC" id="6.2.1.3"/>
    </reaction>
    <physiologicalReaction direction="left-to-right" evidence="3">
        <dbReference type="Rhea" id="RHEA:15422"/>
    </physiologicalReaction>
</comment>
<accession>A0ABU0YHB6</accession>
<dbReference type="InterPro" id="IPR000873">
    <property type="entry name" value="AMP-dep_synth/lig_dom"/>
</dbReference>
<dbReference type="PANTHER" id="PTHR43272">
    <property type="entry name" value="LONG-CHAIN-FATTY-ACID--COA LIGASE"/>
    <property type="match status" value="1"/>
</dbReference>
<proteinExistence type="predicted"/>
<name>A0ABU0YHB6_9PROT</name>
<dbReference type="GO" id="GO:0016874">
    <property type="term" value="F:ligase activity"/>
    <property type="evidence" value="ECO:0007669"/>
    <property type="project" value="UniProtKB-KW"/>
</dbReference>
<dbReference type="SUPFAM" id="SSF56801">
    <property type="entry name" value="Acetyl-CoA synthetase-like"/>
    <property type="match status" value="1"/>
</dbReference>
<feature type="domain" description="AMP-dependent synthetase/ligase" evidence="4">
    <location>
        <begin position="15"/>
        <end position="432"/>
    </location>
</feature>
<reference evidence="6" key="1">
    <citation type="submission" date="2023-08" db="EMBL/GenBank/DDBJ databases">
        <title>Rhodospirillaceae gen. nov., a novel taxon isolated from the Yangtze River Yuezi River estuary sludge.</title>
        <authorList>
            <person name="Ruan L."/>
        </authorList>
    </citation>
    <scope>NUCLEOTIDE SEQUENCE [LARGE SCALE GENOMIC DNA]</scope>
    <source>
        <strain evidence="6">R-7</strain>
    </source>
</reference>
<dbReference type="PANTHER" id="PTHR43272:SF33">
    <property type="entry name" value="AMP-BINDING DOMAIN-CONTAINING PROTEIN-RELATED"/>
    <property type="match status" value="1"/>
</dbReference>
<dbReference type="Pfam" id="PF00501">
    <property type="entry name" value="AMP-binding"/>
    <property type="match status" value="1"/>
</dbReference>
<organism evidence="5 6">
    <name type="scientific">Dongia sedimenti</name>
    <dbReference type="NCBI Taxonomy" id="3064282"/>
    <lineage>
        <taxon>Bacteria</taxon>
        <taxon>Pseudomonadati</taxon>
        <taxon>Pseudomonadota</taxon>
        <taxon>Alphaproteobacteria</taxon>
        <taxon>Rhodospirillales</taxon>
        <taxon>Dongiaceae</taxon>
        <taxon>Dongia</taxon>
    </lineage>
</organism>
<protein>
    <submittedName>
        <fullName evidence="5">Long-chain fatty acid--CoA ligase</fullName>
    </submittedName>
</protein>
<evidence type="ECO:0000313" key="6">
    <source>
        <dbReference type="Proteomes" id="UP001230156"/>
    </source>
</evidence>
<comment type="caution">
    <text evidence="5">The sequence shown here is derived from an EMBL/GenBank/DDBJ whole genome shotgun (WGS) entry which is preliminary data.</text>
</comment>
<keyword evidence="1" id="KW-0547">Nucleotide-binding</keyword>
<evidence type="ECO:0000256" key="2">
    <source>
        <dbReference type="ARBA" id="ARBA00022840"/>
    </source>
</evidence>
<evidence type="ECO:0000256" key="1">
    <source>
        <dbReference type="ARBA" id="ARBA00022741"/>
    </source>
</evidence>
<dbReference type="Pfam" id="PF23562">
    <property type="entry name" value="AMP-binding_C_3"/>
    <property type="match status" value="1"/>
</dbReference>
<dbReference type="Gene3D" id="3.40.50.12780">
    <property type="entry name" value="N-terminal domain of ligase-like"/>
    <property type="match status" value="1"/>
</dbReference>
<keyword evidence="6" id="KW-1185">Reference proteome</keyword>
<dbReference type="CDD" id="cd05907">
    <property type="entry name" value="VL_LC_FACS_like"/>
    <property type="match status" value="1"/>
</dbReference>
<dbReference type="Proteomes" id="UP001230156">
    <property type="component" value="Unassembled WGS sequence"/>
</dbReference>
<keyword evidence="2" id="KW-0067">ATP-binding</keyword>
<evidence type="ECO:0000256" key="3">
    <source>
        <dbReference type="ARBA" id="ARBA00024484"/>
    </source>
</evidence>